<dbReference type="AlphaFoldDB" id="A0A0G0ZFG0"/>
<reference evidence="1 2" key="1">
    <citation type="journal article" date="2015" name="Nature">
        <title>rRNA introns, odd ribosomes, and small enigmatic genomes across a large radiation of phyla.</title>
        <authorList>
            <person name="Brown C.T."/>
            <person name="Hug L.A."/>
            <person name="Thomas B.C."/>
            <person name="Sharon I."/>
            <person name="Castelle C.J."/>
            <person name="Singh A."/>
            <person name="Wilkins M.J."/>
            <person name="Williams K.H."/>
            <person name="Banfield J.F."/>
        </authorList>
    </citation>
    <scope>NUCLEOTIDE SEQUENCE [LARGE SCALE GENOMIC DNA]</scope>
</reference>
<accession>A0A0G0ZFG0</accession>
<name>A0A0G0ZFG0_9BACT</name>
<sequence length="56" mass="6754">MVTVEEYRRMLNDQKTSDKSITKRLKYIEAFCRNVIKTELQTYLSVDEKEVNKTHE</sequence>
<dbReference type="EMBL" id="LCDG01000007">
    <property type="protein sequence ID" value="KKS47475.1"/>
    <property type="molecule type" value="Genomic_DNA"/>
</dbReference>
<organism evidence="1 2">
    <name type="scientific">Candidatus Nomurabacteria bacterium GW2011_GWC2_42_20</name>
    <dbReference type="NCBI Taxonomy" id="1618756"/>
    <lineage>
        <taxon>Bacteria</taxon>
        <taxon>Candidatus Nomuraibacteriota</taxon>
    </lineage>
</organism>
<comment type="caution">
    <text evidence="1">The sequence shown here is derived from an EMBL/GenBank/DDBJ whole genome shotgun (WGS) entry which is preliminary data.</text>
</comment>
<gene>
    <name evidence="1" type="ORF">UV12_C0007G0015</name>
</gene>
<protein>
    <recommendedName>
        <fullName evidence="3">Core-binding (CB) domain-containing protein</fullName>
    </recommendedName>
</protein>
<dbReference type="STRING" id="1618756.UV12_C0007G0015"/>
<evidence type="ECO:0000313" key="2">
    <source>
        <dbReference type="Proteomes" id="UP000034704"/>
    </source>
</evidence>
<evidence type="ECO:0000313" key="1">
    <source>
        <dbReference type="EMBL" id="KKS47475.1"/>
    </source>
</evidence>
<evidence type="ECO:0008006" key="3">
    <source>
        <dbReference type="Google" id="ProtNLM"/>
    </source>
</evidence>
<proteinExistence type="predicted"/>
<dbReference type="Proteomes" id="UP000034704">
    <property type="component" value="Unassembled WGS sequence"/>
</dbReference>